<dbReference type="EMBL" id="PHIG01000032">
    <property type="protein sequence ID" value="PJK29532.1"/>
    <property type="molecule type" value="Genomic_DNA"/>
</dbReference>
<evidence type="ECO:0000256" key="1">
    <source>
        <dbReference type="ARBA" id="ARBA00006484"/>
    </source>
</evidence>
<gene>
    <name evidence="3" type="ORF">CVT23_10745</name>
</gene>
<comment type="caution">
    <text evidence="3">The sequence shown here is derived from an EMBL/GenBank/DDBJ whole genome shotgun (WGS) entry which is preliminary data.</text>
</comment>
<dbReference type="GO" id="GO:0032787">
    <property type="term" value="P:monocarboxylic acid metabolic process"/>
    <property type="evidence" value="ECO:0007669"/>
    <property type="project" value="UniProtKB-ARBA"/>
</dbReference>
<name>A0A2M9G1D9_9PROT</name>
<keyword evidence="4" id="KW-1185">Reference proteome</keyword>
<dbReference type="RefSeq" id="WP_109793556.1">
    <property type="nucleotide sequence ID" value="NZ_PHIG01000032.1"/>
</dbReference>
<dbReference type="PANTHER" id="PTHR42879:SF2">
    <property type="entry name" value="3-OXOACYL-[ACYL-CARRIER-PROTEIN] REDUCTASE FABG"/>
    <property type="match status" value="1"/>
</dbReference>
<evidence type="ECO:0000259" key="2">
    <source>
        <dbReference type="SMART" id="SM00822"/>
    </source>
</evidence>
<dbReference type="PANTHER" id="PTHR42879">
    <property type="entry name" value="3-OXOACYL-(ACYL-CARRIER-PROTEIN) REDUCTASE"/>
    <property type="match status" value="1"/>
</dbReference>
<dbReference type="PROSITE" id="PS00061">
    <property type="entry name" value="ADH_SHORT"/>
    <property type="match status" value="1"/>
</dbReference>
<dbReference type="PRINTS" id="PR00081">
    <property type="entry name" value="GDHRDH"/>
</dbReference>
<sequence>MAERKGRLAGRRALITGASRGIGASIAERYAEEGADLMLVATGLPQLGDIAAKAAAHGGKVETLAADVSDRAAVAAMIETCVDRLGGLDVLVNNAGVYKASRFIDYEPETFDRIMQVNTYGVFHAMQFALRHMQKAGGGKIVNIASTAGKWESLNQGAYNTSKHAVVGMTRCAALEHAKDRITVNAICPGFVNTDMIDQFDDHAEILGMPVEELQTMLVNRVPIGRMLEPVEIAHIAVYLGSGESDGMTGQTITISGGMRMG</sequence>
<dbReference type="FunFam" id="3.40.50.720:FF:000084">
    <property type="entry name" value="Short-chain dehydrogenase reductase"/>
    <property type="match status" value="1"/>
</dbReference>
<organism evidence="3 4">
    <name type="scientific">Minwuia thermotolerans</name>
    <dbReference type="NCBI Taxonomy" id="2056226"/>
    <lineage>
        <taxon>Bacteria</taxon>
        <taxon>Pseudomonadati</taxon>
        <taxon>Pseudomonadota</taxon>
        <taxon>Alphaproteobacteria</taxon>
        <taxon>Minwuiales</taxon>
        <taxon>Minwuiaceae</taxon>
        <taxon>Minwuia</taxon>
    </lineage>
</organism>
<evidence type="ECO:0000313" key="4">
    <source>
        <dbReference type="Proteomes" id="UP000229498"/>
    </source>
</evidence>
<dbReference type="AlphaFoldDB" id="A0A2M9G1D9"/>
<comment type="similarity">
    <text evidence="1">Belongs to the short-chain dehydrogenases/reductases (SDR) family.</text>
</comment>
<dbReference type="Proteomes" id="UP000229498">
    <property type="component" value="Unassembled WGS sequence"/>
</dbReference>
<proteinExistence type="inferred from homology"/>
<dbReference type="InterPro" id="IPR057326">
    <property type="entry name" value="KR_dom"/>
</dbReference>
<dbReference type="OrthoDB" id="9780084at2"/>
<dbReference type="Pfam" id="PF13561">
    <property type="entry name" value="adh_short_C2"/>
    <property type="match status" value="1"/>
</dbReference>
<feature type="domain" description="Ketoreductase" evidence="2">
    <location>
        <begin position="11"/>
        <end position="209"/>
    </location>
</feature>
<dbReference type="InterPro" id="IPR002347">
    <property type="entry name" value="SDR_fam"/>
</dbReference>
<protein>
    <recommendedName>
        <fullName evidence="2">Ketoreductase domain-containing protein</fullName>
    </recommendedName>
</protein>
<dbReference type="PRINTS" id="PR00080">
    <property type="entry name" value="SDRFAMILY"/>
</dbReference>
<dbReference type="SMART" id="SM00822">
    <property type="entry name" value="PKS_KR"/>
    <property type="match status" value="1"/>
</dbReference>
<evidence type="ECO:0000313" key="3">
    <source>
        <dbReference type="EMBL" id="PJK29532.1"/>
    </source>
</evidence>
<reference evidence="3 4" key="1">
    <citation type="submission" date="2017-11" db="EMBL/GenBank/DDBJ databases">
        <title>Draft genome sequence of Rhizobiales bacterium SY3-13.</title>
        <authorList>
            <person name="Sun C."/>
        </authorList>
    </citation>
    <scope>NUCLEOTIDE SEQUENCE [LARGE SCALE GENOMIC DNA]</scope>
    <source>
        <strain evidence="3 4">SY3-13</strain>
    </source>
</reference>
<dbReference type="InterPro" id="IPR020904">
    <property type="entry name" value="Sc_DH/Rdtase_CS"/>
</dbReference>
<dbReference type="SUPFAM" id="SSF51735">
    <property type="entry name" value="NAD(P)-binding Rossmann-fold domains"/>
    <property type="match status" value="1"/>
</dbReference>
<accession>A0A2M9G1D9</accession>
<dbReference type="InterPro" id="IPR050259">
    <property type="entry name" value="SDR"/>
</dbReference>
<dbReference type="CDD" id="cd05233">
    <property type="entry name" value="SDR_c"/>
    <property type="match status" value="1"/>
</dbReference>
<dbReference type="NCBIfam" id="NF005559">
    <property type="entry name" value="PRK07231.1"/>
    <property type="match status" value="1"/>
</dbReference>
<dbReference type="InterPro" id="IPR036291">
    <property type="entry name" value="NAD(P)-bd_dom_sf"/>
</dbReference>
<dbReference type="Gene3D" id="3.40.50.720">
    <property type="entry name" value="NAD(P)-binding Rossmann-like Domain"/>
    <property type="match status" value="1"/>
</dbReference>